<dbReference type="EMBL" id="KL142377">
    <property type="protein sequence ID" value="KDR77226.1"/>
    <property type="molecule type" value="Genomic_DNA"/>
</dbReference>
<evidence type="ECO:0000313" key="1">
    <source>
        <dbReference type="EMBL" id="KDR77226.1"/>
    </source>
</evidence>
<reference evidence="2" key="1">
    <citation type="journal article" date="2014" name="Proc. Natl. Acad. Sci. U.S.A.">
        <title>Extensive sampling of basidiomycete genomes demonstrates inadequacy of the white-rot/brown-rot paradigm for wood decay fungi.</title>
        <authorList>
            <person name="Riley R."/>
            <person name="Salamov A.A."/>
            <person name="Brown D.W."/>
            <person name="Nagy L.G."/>
            <person name="Floudas D."/>
            <person name="Held B.W."/>
            <person name="Levasseur A."/>
            <person name="Lombard V."/>
            <person name="Morin E."/>
            <person name="Otillar R."/>
            <person name="Lindquist E.A."/>
            <person name="Sun H."/>
            <person name="LaButti K.M."/>
            <person name="Schmutz J."/>
            <person name="Jabbour D."/>
            <person name="Luo H."/>
            <person name="Baker S.E."/>
            <person name="Pisabarro A.G."/>
            <person name="Walton J.D."/>
            <person name="Blanchette R.A."/>
            <person name="Henrissat B."/>
            <person name="Martin F."/>
            <person name="Cullen D."/>
            <person name="Hibbett D.S."/>
            <person name="Grigoriev I.V."/>
        </authorList>
    </citation>
    <scope>NUCLEOTIDE SEQUENCE [LARGE SCALE GENOMIC DNA]</scope>
    <source>
        <strain evidence="2">CBS 339.88</strain>
    </source>
</reference>
<proteinExistence type="predicted"/>
<name>A0A067T257_GALM3</name>
<keyword evidence="2" id="KW-1185">Reference proteome</keyword>
<organism evidence="1 2">
    <name type="scientific">Galerina marginata (strain CBS 339.88)</name>
    <dbReference type="NCBI Taxonomy" id="685588"/>
    <lineage>
        <taxon>Eukaryota</taxon>
        <taxon>Fungi</taxon>
        <taxon>Dikarya</taxon>
        <taxon>Basidiomycota</taxon>
        <taxon>Agaricomycotina</taxon>
        <taxon>Agaricomycetes</taxon>
        <taxon>Agaricomycetidae</taxon>
        <taxon>Agaricales</taxon>
        <taxon>Agaricineae</taxon>
        <taxon>Strophariaceae</taxon>
        <taxon>Galerina</taxon>
    </lineage>
</organism>
<dbReference type="AlphaFoldDB" id="A0A067T257"/>
<dbReference type="Proteomes" id="UP000027222">
    <property type="component" value="Unassembled WGS sequence"/>
</dbReference>
<gene>
    <name evidence="1" type="ORF">GALMADRAFT_436346</name>
</gene>
<protein>
    <submittedName>
        <fullName evidence="1">Uncharacterized protein</fullName>
    </submittedName>
</protein>
<evidence type="ECO:0000313" key="2">
    <source>
        <dbReference type="Proteomes" id="UP000027222"/>
    </source>
</evidence>
<accession>A0A067T257</accession>
<sequence length="150" mass="15386">MLSSSMIRSASWDALRRASASSSETSGCALYVAVGSAISGEGHAEIEVVYEVGANDDMEHDEYRGEGELNGLELVPVESVSSVAYSVSVDSSVVLIDASIAGLVETLAERSTSASQSQSSDNQNGTFTKTLSGTGLCSTSGGLRIVVGLV</sequence>
<dbReference type="HOGENOM" id="CLU_1740627_0_0_1"/>